<accession>A0ABW8WIL1</accession>
<feature type="transmembrane region" description="Helical" evidence="1">
    <location>
        <begin position="90"/>
        <end position="113"/>
    </location>
</feature>
<reference evidence="2 3" key="1">
    <citation type="submission" date="2024-07" db="EMBL/GenBank/DDBJ databases">
        <authorList>
            <person name="Tripathy S."/>
        </authorList>
    </citation>
    <scope>NUCLEOTIDE SEQUENCE [LARGE SCALE GENOMIC DNA]</scope>
    <source>
        <strain evidence="2 3">VB-61278_2</strain>
    </source>
</reference>
<proteinExistence type="predicted"/>
<name>A0ABW8WIL1_9CYAN</name>
<feature type="transmembrane region" description="Helical" evidence="1">
    <location>
        <begin position="153"/>
        <end position="171"/>
    </location>
</feature>
<feature type="transmembrane region" description="Helical" evidence="1">
    <location>
        <begin position="12"/>
        <end position="30"/>
    </location>
</feature>
<sequence>MMNRLQFVRTTGALFILFSVSINVPFWLLTQNFEYDDILRKPTDYVLTQFHAGGTELILTWFFFAAIALLFIPACTLLQKVLQCEDTPYLTTATLMGAISSVLQSIGLMRWVFVIPLLAKLYVDPSASDTTRAAVVVVYQAVHQYGGVVIGEHLGQILLVGWTLGVSMAMLRSPLFKRWVGWMGIMTVPLWILGQSEMFATIISSTPVLETASIGFMLWEVWLIVVGVSLLRVNKRRLAVEKSSLENDRVSTTLNKQYSTSNLSSNRAS</sequence>
<comment type="caution">
    <text evidence="2">The sequence shown here is derived from an EMBL/GenBank/DDBJ whole genome shotgun (WGS) entry which is preliminary data.</text>
</comment>
<keyword evidence="3" id="KW-1185">Reference proteome</keyword>
<dbReference type="Pfam" id="PF14329">
    <property type="entry name" value="DUF4386"/>
    <property type="match status" value="1"/>
</dbReference>
<dbReference type="InterPro" id="IPR025495">
    <property type="entry name" value="DUF4386"/>
</dbReference>
<evidence type="ECO:0000313" key="3">
    <source>
        <dbReference type="Proteomes" id="UP001628874"/>
    </source>
</evidence>
<dbReference type="RefSeq" id="WP_237265934.1">
    <property type="nucleotide sequence ID" value="NZ_JBFQGM010000003.1"/>
</dbReference>
<organism evidence="2 3">
    <name type="scientific">Scytonema tolypothrichoides VB-61278_2</name>
    <dbReference type="NCBI Taxonomy" id="3232314"/>
    <lineage>
        <taxon>Bacteria</taxon>
        <taxon>Bacillati</taxon>
        <taxon>Cyanobacteriota</taxon>
        <taxon>Cyanophyceae</taxon>
        <taxon>Nostocales</taxon>
        <taxon>Scytonemataceae</taxon>
        <taxon>Scytonema</taxon>
    </lineage>
</organism>
<feature type="transmembrane region" description="Helical" evidence="1">
    <location>
        <begin position="58"/>
        <end position="78"/>
    </location>
</feature>
<gene>
    <name evidence="2" type="ORF">AB0759_09300</name>
</gene>
<evidence type="ECO:0000313" key="2">
    <source>
        <dbReference type="EMBL" id="MFL9460822.1"/>
    </source>
</evidence>
<keyword evidence="1" id="KW-0472">Membrane</keyword>
<dbReference type="Proteomes" id="UP001628874">
    <property type="component" value="Unassembled WGS sequence"/>
</dbReference>
<feature type="transmembrane region" description="Helical" evidence="1">
    <location>
        <begin position="214"/>
        <end position="233"/>
    </location>
</feature>
<keyword evidence="1" id="KW-0812">Transmembrane</keyword>
<keyword evidence="1" id="KW-1133">Transmembrane helix</keyword>
<feature type="transmembrane region" description="Helical" evidence="1">
    <location>
        <begin position="178"/>
        <end position="194"/>
    </location>
</feature>
<evidence type="ECO:0000256" key="1">
    <source>
        <dbReference type="SAM" id="Phobius"/>
    </source>
</evidence>
<protein>
    <submittedName>
        <fullName evidence="2">DUF4386 domain-containing protein</fullName>
    </submittedName>
</protein>
<dbReference type="EMBL" id="JBFQGM010000003">
    <property type="protein sequence ID" value="MFL9460822.1"/>
    <property type="molecule type" value="Genomic_DNA"/>
</dbReference>